<protein>
    <submittedName>
        <fullName evidence="2">Uncharacterized protein</fullName>
    </submittedName>
</protein>
<dbReference type="AlphaFoldDB" id="A0AAJ0MJM5"/>
<reference evidence="2" key="2">
    <citation type="submission" date="2023-06" db="EMBL/GenBank/DDBJ databases">
        <authorList>
            <consortium name="Lawrence Berkeley National Laboratory"/>
            <person name="Haridas S."/>
            <person name="Hensen N."/>
            <person name="Bonometti L."/>
            <person name="Westerberg I."/>
            <person name="Brannstrom I.O."/>
            <person name="Guillou S."/>
            <person name="Cros-Aarteil S."/>
            <person name="Calhoun S."/>
            <person name="Kuo A."/>
            <person name="Mondo S."/>
            <person name="Pangilinan J."/>
            <person name="Riley R."/>
            <person name="Labutti K."/>
            <person name="Andreopoulos B."/>
            <person name="Lipzen A."/>
            <person name="Chen C."/>
            <person name="Yanf M."/>
            <person name="Daum C."/>
            <person name="Ng V."/>
            <person name="Clum A."/>
            <person name="Steindorff A."/>
            <person name="Ohm R."/>
            <person name="Martin F."/>
            <person name="Silar P."/>
            <person name="Natvig D."/>
            <person name="Lalanne C."/>
            <person name="Gautier V."/>
            <person name="Ament-Velasquez S.L."/>
            <person name="Kruys A."/>
            <person name="Hutchinson M.I."/>
            <person name="Powell A.J."/>
            <person name="Barry K."/>
            <person name="Miller A.N."/>
            <person name="Grigoriev I.V."/>
            <person name="Debuchy R."/>
            <person name="Gladieux P."/>
            <person name="Thoren M.H."/>
            <person name="Johannesson H."/>
        </authorList>
    </citation>
    <scope>NUCLEOTIDE SEQUENCE</scope>
    <source>
        <strain evidence="2">CBS 955.72</strain>
    </source>
</reference>
<accession>A0AAJ0MJM5</accession>
<feature type="compositionally biased region" description="Basic and acidic residues" evidence="1">
    <location>
        <begin position="42"/>
        <end position="59"/>
    </location>
</feature>
<feature type="region of interest" description="Disordered" evidence="1">
    <location>
        <begin position="204"/>
        <end position="226"/>
    </location>
</feature>
<organism evidence="2 3">
    <name type="scientific">Lasiosphaeria hispida</name>
    <dbReference type="NCBI Taxonomy" id="260671"/>
    <lineage>
        <taxon>Eukaryota</taxon>
        <taxon>Fungi</taxon>
        <taxon>Dikarya</taxon>
        <taxon>Ascomycota</taxon>
        <taxon>Pezizomycotina</taxon>
        <taxon>Sordariomycetes</taxon>
        <taxon>Sordariomycetidae</taxon>
        <taxon>Sordariales</taxon>
        <taxon>Lasiosphaeriaceae</taxon>
        <taxon>Lasiosphaeria</taxon>
    </lineage>
</organism>
<evidence type="ECO:0000256" key="1">
    <source>
        <dbReference type="SAM" id="MobiDB-lite"/>
    </source>
</evidence>
<dbReference type="Proteomes" id="UP001275084">
    <property type="component" value="Unassembled WGS sequence"/>
</dbReference>
<reference evidence="2" key="1">
    <citation type="journal article" date="2023" name="Mol. Phylogenet. Evol.">
        <title>Genome-scale phylogeny and comparative genomics of the fungal order Sordariales.</title>
        <authorList>
            <person name="Hensen N."/>
            <person name="Bonometti L."/>
            <person name="Westerberg I."/>
            <person name="Brannstrom I.O."/>
            <person name="Guillou S."/>
            <person name="Cros-Aarteil S."/>
            <person name="Calhoun S."/>
            <person name="Haridas S."/>
            <person name="Kuo A."/>
            <person name="Mondo S."/>
            <person name="Pangilinan J."/>
            <person name="Riley R."/>
            <person name="LaButti K."/>
            <person name="Andreopoulos B."/>
            <person name="Lipzen A."/>
            <person name="Chen C."/>
            <person name="Yan M."/>
            <person name="Daum C."/>
            <person name="Ng V."/>
            <person name="Clum A."/>
            <person name="Steindorff A."/>
            <person name="Ohm R.A."/>
            <person name="Martin F."/>
            <person name="Silar P."/>
            <person name="Natvig D.O."/>
            <person name="Lalanne C."/>
            <person name="Gautier V."/>
            <person name="Ament-Velasquez S.L."/>
            <person name="Kruys A."/>
            <person name="Hutchinson M.I."/>
            <person name="Powell A.J."/>
            <person name="Barry K."/>
            <person name="Miller A.N."/>
            <person name="Grigoriev I.V."/>
            <person name="Debuchy R."/>
            <person name="Gladieux P."/>
            <person name="Hiltunen Thoren M."/>
            <person name="Johannesson H."/>
        </authorList>
    </citation>
    <scope>NUCLEOTIDE SEQUENCE</scope>
    <source>
        <strain evidence="2">CBS 955.72</strain>
    </source>
</reference>
<feature type="compositionally biased region" description="Basic residues" evidence="1">
    <location>
        <begin position="7"/>
        <end position="24"/>
    </location>
</feature>
<gene>
    <name evidence="2" type="ORF">B0T25DRAFT_12055</name>
</gene>
<proteinExistence type="predicted"/>
<keyword evidence="3" id="KW-1185">Reference proteome</keyword>
<comment type="caution">
    <text evidence="2">The sequence shown here is derived from an EMBL/GenBank/DDBJ whole genome shotgun (WGS) entry which is preliminary data.</text>
</comment>
<evidence type="ECO:0000313" key="2">
    <source>
        <dbReference type="EMBL" id="KAK3362658.1"/>
    </source>
</evidence>
<dbReference type="EMBL" id="JAUIQD010000001">
    <property type="protein sequence ID" value="KAK3362658.1"/>
    <property type="molecule type" value="Genomic_DNA"/>
</dbReference>
<name>A0AAJ0MJM5_9PEZI</name>
<feature type="region of interest" description="Disordered" evidence="1">
    <location>
        <begin position="1"/>
        <end position="59"/>
    </location>
</feature>
<sequence>MKENFSKKNRAEKKTMKKDKKTSVHTKNSGLLWGGLKTKTKKSPEEYELKGRAEGEDEPVFNREVHIGDNREGQSKDRIEEVVEELATSQAKDQVKETLEELTREQAKDQVDETLEELAVDGQFRGRTRLYVVDVCPRITDPINAELAGIDFVGTLLEFDNRRPPWYIGFRIDVPIPQVTRSWDTPTEFLPPLWPGDATTGITSPDSFQPIVPGGAGADSKPSRSNKKLFKTCDTVVACCELALDGSRKPWEVRSGIIKLTARLVWNRALGRTVEPRATSNSLSTIRDIFDAFKASPAGSPGRVFARNVLDEMTLTSPQLSRPAYEQLIRDCFAKGLLFPP</sequence>
<evidence type="ECO:0000313" key="3">
    <source>
        <dbReference type="Proteomes" id="UP001275084"/>
    </source>
</evidence>